<dbReference type="Proteomes" id="UP001595907">
    <property type="component" value="Unassembled WGS sequence"/>
</dbReference>
<proteinExistence type="predicted"/>
<dbReference type="RefSeq" id="WP_379706280.1">
    <property type="nucleotide sequence ID" value="NZ_JBHSCZ010000001.1"/>
</dbReference>
<dbReference type="Gene3D" id="1.25.40.10">
    <property type="entry name" value="Tetratricopeptide repeat domain"/>
    <property type="match status" value="1"/>
</dbReference>
<evidence type="ECO:0000313" key="2">
    <source>
        <dbReference type="EMBL" id="MFC4261613.1"/>
    </source>
</evidence>
<reference evidence="3" key="1">
    <citation type="journal article" date="2019" name="Int. J. Syst. Evol. Microbiol.">
        <title>The Global Catalogue of Microorganisms (GCM) 10K type strain sequencing project: providing services to taxonomists for standard genome sequencing and annotation.</title>
        <authorList>
            <consortium name="The Broad Institute Genomics Platform"/>
            <consortium name="The Broad Institute Genome Sequencing Center for Infectious Disease"/>
            <person name="Wu L."/>
            <person name="Ma J."/>
        </authorList>
    </citation>
    <scope>NUCLEOTIDE SEQUENCE [LARGE SCALE GENOMIC DNA]</scope>
    <source>
        <strain evidence="3">CECT 8289</strain>
    </source>
</reference>
<evidence type="ECO:0008006" key="4">
    <source>
        <dbReference type="Google" id="ProtNLM"/>
    </source>
</evidence>
<accession>A0ABV8QQD4</accession>
<gene>
    <name evidence="2" type="ORF">ACFOWM_01865</name>
</gene>
<comment type="caution">
    <text evidence="2">The sequence shown here is derived from an EMBL/GenBank/DDBJ whole genome shotgun (WGS) entry which is preliminary data.</text>
</comment>
<dbReference type="InterPro" id="IPR011990">
    <property type="entry name" value="TPR-like_helical_dom_sf"/>
</dbReference>
<feature type="signal peptide" evidence="1">
    <location>
        <begin position="1"/>
        <end position="20"/>
    </location>
</feature>
<name>A0ABV8QQD4_9BACT</name>
<evidence type="ECO:0000313" key="3">
    <source>
        <dbReference type="Proteomes" id="UP001595907"/>
    </source>
</evidence>
<keyword evidence="3" id="KW-1185">Reference proteome</keyword>
<keyword evidence="1" id="KW-0732">Signal</keyword>
<organism evidence="2 3">
    <name type="scientific">Ferruginibacter yonginensis</name>
    <dbReference type="NCBI Taxonomy" id="1310416"/>
    <lineage>
        <taxon>Bacteria</taxon>
        <taxon>Pseudomonadati</taxon>
        <taxon>Bacteroidota</taxon>
        <taxon>Chitinophagia</taxon>
        <taxon>Chitinophagales</taxon>
        <taxon>Chitinophagaceae</taxon>
        <taxon>Ferruginibacter</taxon>
    </lineage>
</organism>
<dbReference type="EMBL" id="JBHSCZ010000001">
    <property type="protein sequence ID" value="MFC4261613.1"/>
    <property type="molecule type" value="Genomic_DNA"/>
</dbReference>
<feature type="chain" id="PRO_5046477588" description="Tetratricopeptide repeat protein" evidence="1">
    <location>
        <begin position="21"/>
        <end position="426"/>
    </location>
</feature>
<sequence>MMKKVFIVGFSLFTSAVAFSQSLDKIGEMMDKQKFAEAKTEIDKFLSAPKNEKDALGYYYKGRIYNSLSRTAGTAPMDAFNLKNISYDAFRKNQALDKLDFSLKSEFYLSYFDLYLGFYDIGAQFFNNKDFANSYSAFQKSQDVENYILSKGYTNEQVKLSKFDTALVKNIAAAALNAGDTANAIANYRKIVDANITDKENENVYEFLAQFYNSKKDYNTLDAFMVKAKAAYPTNSLWNDIELDRIQQSGDSKAILAKYEENYVKDPNNFVNDYNYAVVVYNLLFTNEIKSVDIELVNKLEQVLKSAIAAEPAGDVSAKVLLDDSYYNLTVFYSSQASSIKETKTTKPEELKKKKDFTALMNTYFEKTVSLGEEINKYYTDKAATIKTKEKLTQLKVVGYLVELYDYKGNTKKRDEFEAVRKSLKF</sequence>
<evidence type="ECO:0000256" key="1">
    <source>
        <dbReference type="SAM" id="SignalP"/>
    </source>
</evidence>
<protein>
    <recommendedName>
        <fullName evidence="4">Tetratricopeptide repeat protein</fullName>
    </recommendedName>
</protein>